<evidence type="ECO:0000313" key="2">
    <source>
        <dbReference type="EMBL" id="OKY96588.1"/>
    </source>
</evidence>
<dbReference type="InterPro" id="IPR005149">
    <property type="entry name" value="Tscrpt_reg_PadR_N"/>
</dbReference>
<comment type="caution">
    <text evidence="2">The sequence shown here is derived from an EMBL/GenBank/DDBJ whole genome shotgun (WGS) entry which is preliminary data.</text>
</comment>
<sequence length="113" mass="12973">MVEDNVKAQMRKGILDYCILAILSQGDSYAPKIIAELKEAEMIVVEGTLYPILTRQKNAGLLTYRWEESPQGPPRKYYSLTDKGREYLASLDEAWEELVGQIQMIRHRENDPA</sequence>
<dbReference type="PANTHER" id="PTHR33169">
    <property type="entry name" value="PADR-FAMILY TRANSCRIPTIONAL REGULATOR"/>
    <property type="match status" value="1"/>
</dbReference>
<protein>
    <submittedName>
        <fullName evidence="2">PadR family transcriptional regulator</fullName>
    </submittedName>
</protein>
<evidence type="ECO:0000313" key="3">
    <source>
        <dbReference type="Proteomes" id="UP000187417"/>
    </source>
</evidence>
<evidence type="ECO:0000259" key="1">
    <source>
        <dbReference type="Pfam" id="PF03551"/>
    </source>
</evidence>
<dbReference type="AlphaFoldDB" id="A0A1Q6FCJ5"/>
<dbReference type="STRING" id="28117.BHV66_00510"/>
<dbReference type="InterPro" id="IPR052509">
    <property type="entry name" value="Metal_resp_DNA-bind_regulator"/>
</dbReference>
<dbReference type="RefSeq" id="WP_004329738.1">
    <property type="nucleotide sequence ID" value="NZ_BAAFKT010000027.1"/>
</dbReference>
<dbReference type="InterPro" id="IPR036390">
    <property type="entry name" value="WH_DNA-bd_sf"/>
</dbReference>
<gene>
    <name evidence="2" type="ORF">BHV66_00510</name>
</gene>
<accession>A0A1Q6FCJ5</accession>
<name>A0A1Q6FCJ5_9BACT</name>
<proteinExistence type="predicted"/>
<feature type="domain" description="Transcription regulator PadR N-terminal" evidence="1">
    <location>
        <begin position="19"/>
        <end position="89"/>
    </location>
</feature>
<organism evidence="2 3">
    <name type="scientific">Alistipes putredinis</name>
    <dbReference type="NCBI Taxonomy" id="28117"/>
    <lineage>
        <taxon>Bacteria</taxon>
        <taxon>Pseudomonadati</taxon>
        <taxon>Bacteroidota</taxon>
        <taxon>Bacteroidia</taxon>
        <taxon>Bacteroidales</taxon>
        <taxon>Rikenellaceae</taxon>
        <taxon>Alistipes</taxon>
    </lineage>
</organism>
<dbReference type="EMBL" id="MNQH01000001">
    <property type="protein sequence ID" value="OKY96588.1"/>
    <property type="molecule type" value="Genomic_DNA"/>
</dbReference>
<dbReference type="SUPFAM" id="SSF46785">
    <property type="entry name" value="Winged helix' DNA-binding domain"/>
    <property type="match status" value="1"/>
</dbReference>
<dbReference type="PANTHER" id="PTHR33169:SF14">
    <property type="entry name" value="TRANSCRIPTIONAL REGULATOR RV3488"/>
    <property type="match status" value="1"/>
</dbReference>
<dbReference type="Pfam" id="PF03551">
    <property type="entry name" value="PadR"/>
    <property type="match status" value="1"/>
</dbReference>
<reference evidence="2 3" key="1">
    <citation type="journal article" date="2016" name="Nat. Biotechnol.">
        <title>Measurement of bacterial replication rates in microbial communities.</title>
        <authorList>
            <person name="Brown C.T."/>
            <person name="Olm M.R."/>
            <person name="Thomas B.C."/>
            <person name="Banfield J.F."/>
        </authorList>
    </citation>
    <scope>NUCLEOTIDE SEQUENCE [LARGE SCALE GENOMIC DNA]</scope>
    <source>
        <strain evidence="2">CAG:67_53_122</strain>
    </source>
</reference>
<dbReference type="Proteomes" id="UP000187417">
    <property type="component" value="Unassembled WGS sequence"/>
</dbReference>
<dbReference type="InterPro" id="IPR036388">
    <property type="entry name" value="WH-like_DNA-bd_sf"/>
</dbReference>
<dbReference type="GeneID" id="73803885"/>
<dbReference type="Gene3D" id="1.10.10.10">
    <property type="entry name" value="Winged helix-like DNA-binding domain superfamily/Winged helix DNA-binding domain"/>
    <property type="match status" value="1"/>
</dbReference>